<protein>
    <submittedName>
        <fullName evidence="1">Uncharacterized protein</fullName>
    </submittedName>
</protein>
<reference evidence="1" key="1">
    <citation type="submission" date="2025-08" db="UniProtKB">
        <authorList>
            <consortium name="Ensembl"/>
        </authorList>
    </citation>
    <scope>IDENTIFICATION</scope>
</reference>
<evidence type="ECO:0000313" key="2">
    <source>
        <dbReference type="Proteomes" id="UP000694564"/>
    </source>
</evidence>
<accession>A0A8D2DHG4</accession>
<evidence type="ECO:0000313" key="1">
    <source>
        <dbReference type="Ensembl" id="ENSSVLP00005024847.1"/>
    </source>
</evidence>
<dbReference type="AlphaFoldDB" id="A0A8D2DHG4"/>
<proteinExistence type="predicted"/>
<dbReference type="Proteomes" id="UP000694564">
    <property type="component" value="Chromosome 2"/>
</dbReference>
<name>A0A8D2DHG4_SCIVU</name>
<reference evidence="1" key="2">
    <citation type="submission" date="2025-09" db="UniProtKB">
        <authorList>
            <consortium name="Ensembl"/>
        </authorList>
    </citation>
    <scope>IDENTIFICATION</scope>
</reference>
<sequence>MFCEFQEYIHHPRFWHKKKRKLPMLVSDFAACLTDRVKHSIENHILARYVGHAIEHTIQCFKTMFFYIIDAQ</sequence>
<organism evidence="1 2">
    <name type="scientific">Sciurus vulgaris</name>
    <name type="common">Eurasian red squirrel</name>
    <dbReference type="NCBI Taxonomy" id="55149"/>
    <lineage>
        <taxon>Eukaryota</taxon>
        <taxon>Metazoa</taxon>
        <taxon>Chordata</taxon>
        <taxon>Craniata</taxon>
        <taxon>Vertebrata</taxon>
        <taxon>Euteleostomi</taxon>
        <taxon>Mammalia</taxon>
        <taxon>Eutheria</taxon>
        <taxon>Euarchontoglires</taxon>
        <taxon>Glires</taxon>
        <taxon>Rodentia</taxon>
        <taxon>Sciuromorpha</taxon>
        <taxon>Sciuridae</taxon>
        <taxon>Sciurinae</taxon>
        <taxon>Sciurini</taxon>
        <taxon>Sciurus</taxon>
    </lineage>
</organism>
<keyword evidence="2" id="KW-1185">Reference proteome</keyword>
<dbReference type="Ensembl" id="ENSSVLT00005027621.1">
    <property type="protein sequence ID" value="ENSSVLP00005024847.1"/>
    <property type="gene ID" value="ENSSVLG00005019637.1"/>
</dbReference>